<dbReference type="Proteomes" id="UP000027265">
    <property type="component" value="Unassembled WGS sequence"/>
</dbReference>
<dbReference type="EMBL" id="KL197716">
    <property type="protein sequence ID" value="KDQ59137.1"/>
    <property type="molecule type" value="Genomic_DNA"/>
</dbReference>
<proteinExistence type="predicted"/>
<feature type="signal peptide" evidence="1">
    <location>
        <begin position="1"/>
        <end position="21"/>
    </location>
</feature>
<keyword evidence="3" id="KW-1185">Reference proteome</keyword>
<name>A0A067Q6M9_9AGAM</name>
<protein>
    <submittedName>
        <fullName evidence="2">Uncharacterized protein</fullName>
    </submittedName>
</protein>
<keyword evidence="1" id="KW-0732">Signal</keyword>
<sequence>MATIWARRLPGNLRMSSVVLSVLLSSSTTTVLDRVVDALGGDVHSAANASVSVLRSAARNPVADGRLYRYLFRIIGAMTFGDHPISAAFLTSDAHTAMTEAFLLLTKQMDTSEFSDNSGVGEAVTTYFRYLSDFHPLYTGH</sequence>
<organism evidence="2 3">
    <name type="scientific">Jaapia argillacea MUCL 33604</name>
    <dbReference type="NCBI Taxonomy" id="933084"/>
    <lineage>
        <taxon>Eukaryota</taxon>
        <taxon>Fungi</taxon>
        <taxon>Dikarya</taxon>
        <taxon>Basidiomycota</taxon>
        <taxon>Agaricomycotina</taxon>
        <taxon>Agaricomycetes</taxon>
        <taxon>Agaricomycetidae</taxon>
        <taxon>Jaapiales</taxon>
        <taxon>Jaapiaceae</taxon>
        <taxon>Jaapia</taxon>
    </lineage>
</organism>
<accession>A0A067Q6M9</accession>
<dbReference type="HOGENOM" id="CLU_1825574_0_0_1"/>
<gene>
    <name evidence="2" type="ORF">JAAARDRAFT_654248</name>
</gene>
<evidence type="ECO:0000313" key="3">
    <source>
        <dbReference type="Proteomes" id="UP000027265"/>
    </source>
</evidence>
<dbReference type="AlphaFoldDB" id="A0A067Q6M9"/>
<reference evidence="3" key="1">
    <citation type="journal article" date="2014" name="Proc. Natl. Acad. Sci. U.S.A.">
        <title>Extensive sampling of basidiomycete genomes demonstrates inadequacy of the white-rot/brown-rot paradigm for wood decay fungi.</title>
        <authorList>
            <person name="Riley R."/>
            <person name="Salamov A.A."/>
            <person name="Brown D.W."/>
            <person name="Nagy L.G."/>
            <person name="Floudas D."/>
            <person name="Held B.W."/>
            <person name="Levasseur A."/>
            <person name="Lombard V."/>
            <person name="Morin E."/>
            <person name="Otillar R."/>
            <person name="Lindquist E.A."/>
            <person name="Sun H."/>
            <person name="LaButti K.M."/>
            <person name="Schmutz J."/>
            <person name="Jabbour D."/>
            <person name="Luo H."/>
            <person name="Baker S.E."/>
            <person name="Pisabarro A.G."/>
            <person name="Walton J.D."/>
            <person name="Blanchette R.A."/>
            <person name="Henrissat B."/>
            <person name="Martin F."/>
            <person name="Cullen D."/>
            <person name="Hibbett D.S."/>
            <person name="Grigoriev I.V."/>
        </authorList>
    </citation>
    <scope>NUCLEOTIDE SEQUENCE [LARGE SCALE GENOMIC DNA]</scope>
    <source>
        <strain evidence="3">MUCL 33604</strain>
    </source>
</reference>
<feature type="chain" id="PRO_5001647948" evidence="1">
    <location>
        <begin position="22"/>
        <end position="141"/>
    </location>
</feature>
<evidence type="ECO:0000313" key="2">
    <source>
        <dbReference type="EMBL" id="KDQ59137.1"/>
    </source>
</evidence>
<evidence type="ECO:0000256" key="1">
    <source>
        <dbReference type="SAM" id="SignalP"/>
    </source>
</evidence>
<dbReference type="InParanoid" id="A0A067Q6M9"/>